<name>A0A3G1A8S2_9CREN</name>
<organism evidence="1 2">
    <name type="scientific">Thermofilum adornatum 1505</name>
    <dbReference type="NCBI Taxonomy" id="697581"/>
    <lineage>
        <taxon>Archaea</taxon>
        <taxon>Thermoproteota</taxon>
        <taxon>Thermoprotei</taxon>
        <taxon>Thermofilales</taxon>
        <taxon>Thermofilaceae</taxon>
        <taxon>Thermofilum</taxon>
    </lineage>
</organism>
<sequence length="113" mass="12636">MGCGFRETCSCSPQQAVRVVSRDIVPPYPVFIFRESSHESLQEITISLWQLELSLLVSTVNVAIFCVDGRQEPKLTESVVYVELPQVIFSCMDEPSKVYVPKYETVTCTTPAG</sequence>
<dbReference type="EMBL" id="CP007493">
    <property type="protein sequence ID" value="AJB41841.1"/>
    <property type="molecule type" value="Genomic_DNA"/>
</dbReference>
<dbReference type="KEGG" id="tcb:TCARB_0789"/>
<protein>
    <submittedName>
        <fullName evidence="1">Uncharacterized protein</fullName>
    </submittedName>
</protein>
<reference evidence="2" key="1">
    <citation type="book" date="2010" name="EXTREMOPHILES" publisher="0:0-0">
        <title>Complete genome sequences of ten hyperthermophilic archaea reveal their metabolic capabilities and possible ecological roles.</title>
        <editorList>
            <person name="?"/>
        </editorList>
        <authorList>
            <person name="Ravin N.V."/>
            <person name="Mardanov A.V."/>
            <person name="Bonch-Osmolovskaya E.A."/>
            <person name="Skryabin K.G."/>
        </authorList>
    </citation>
    <scope>NUCLEOTIDE SEQUENCE [LARGE SCALE GENOMIC DNA]</scope>
    <source>
        <strain evidence="2">1505</strain>
    </source>
</reference>
<evidence type="ECO:0000313" key="2">
    <source>
        <dbReference type="Proteomes" id="UP000266720"/>
    </source>
</evidence>
<dbReference type="Proteomes" id="UP000266720">
    <property type="component" value="Chromosome"/>
</dbReference>
<gene>
    <name evidence="1" type="ORF">TCARB_0789</name>
</gene>
<dbReference type="AlphaFoldDB" id="A0A3G1A8S2"/>
<dbReference type="STRING" id="697581.TCARB_0789"/>
<evidence type="ECO:0000313" key="1">
    <source>
        <dbReference type="EMBL" id="AJB41841.1"/>
    </source>
</evidence>
<proteinExistence type="predicted"/>
<accession>A0A3G1A8S2</accession>